<evidence type="ECO:0000259" key="1">
    <source>
        <dbReference type="Pfam" id="PF00535"/>
    </source>
</evidence>
<dbReference type="AlphaFoldDB" id="R9PTP0"/>
<dbReference type="Gene3D" id="3.90.550.10">
    <property type="entry name" value="Spore Coat Polysaccharide Biosynthesis Protein SpsA, Chain A"/>
    <property type="match status" value="1"/>
</dbReference>
<dbReference type="CDD" id="cd06433">
    <property type="entry name" value="GT_2_WfgS_like"/>
    <property type="match status" value="1"/>
</dbReference>
<dbReference type="OrthoDB" id="396512at2"/>
<dbReference type="Pfam" id="PF00535">
    <property type="entry name" value="Glycos_transf_2"/>
    <property type="match status" value="1"/>
</dbReference>
<dbReference type="RefSeq" id="WP_016402523.1">
    <property type="nucleotide sequence ID" value="NZ_BARX01000019.1"/>
</dbReference>
<evidence type="ECO:0000313" key="2">
    <source>
        <dbReference type="EMBL" id="GAD02756.1"/>
    </source>
</evidence>
<organism evidence="2 3">
    <name type="scientific">Agarivorans albus MKT 106</name>
    <dbReference type="NCBI Taxonomy" id="1331007"/>
    <lineage>
        <taxon>Bacteria</taxon>
        <taxon>Pseudomonadati</taxon>
        <taxon>Pseudomonadota</taxon>
        <taxon>Gammaproteobacteria</taxon>
        <taxon>Alteromonadales</taxon>
        <taxon>Alteromonadaceae</taxon>
        <taxon>Agarivorans</taxon>
    </lineage>
</organism>
<dbReference type="InterPro" id="IPR001173">
    <property type="entry name" value="Glyco_trans_2-like"/>
</dbReference>
<comment type="caution">
    <text evidence="2">The sequence shown here is derived from an EMBL/GenBank/DDBJ whole genome shotgun (WGS) entry which is preliminary data.</text>
</comment>
<gene>
    <name evidence="2" type="ORF">AALB_2836</name>
</gene>
<keyword evidence="3" id="KW-1185">Reference proteome</keyword>
<dbReference type="PANTHER" id="PTHR22916:SF3">
    <property type="entry name" value="UDP-GLCNAC:BETAGAL BETA-1,3-N-ACETYLGLUCOSAMINYLTRANSFERASE-LIKE PROTEIN 1"/>
    <property type="match status" value="1"/>
</dbReference>
<keyword evidence="2" id="KW-0808">Transferase</keyword>
<dbReference type="PANTHER" id="PTHR22916">
    <property type="entry name" value="GLYCOSYLTRANSFERASE"/>
    <property type="match status" value="1"/>
</dbReference>
<dbReference type="GO" id="GO:0016758">
    <property type="term" value="F:hexosyltransferase activity"/>
    <property type="evidence" value="ECO:0007669"/>
    <property type="project" value="UniProtKB-ARBA"/>
</dbReference>
<dbReference type="Proteomes" id="UP000014461">
    <property type="component" value="Unassembled WGS sequence"/>
</dbReference>
<reference evidence="2" key="1">
    <citation type="journal article" date="2013" name="Genome Announc.">
        <title>Draft Genome Sequence of Agarivorans albus Strain MKT 106T, an Agarolytic Marine Bacterium.</title>
        <authorList>
            <person name="Yasuike M."/>
            <person name="Nakamura Y."/>
            <person name="Kai W."/>
            <person name="Fujiwara A."/>
            <person name="Fukui Y."/>
            <person name="Satomi M."/>
            <person name="Sano M."/>
        </authorList>
    </citation>
    <scope>NUCLEOTIDE SEQUENCE [LARGE SCALE GENOMIC DNA]</scope>
</reference>
<evidence type="ECO:0000313" key="3">
    <source>
        <dbReference type="Proteomes" id="UP000014461"/>
    </source>
</evidence>
<dbReference type="EMBL" id="BARX01000019">
    <property type="protein sequence ID" value="GAD02756.1"/>
    <property type="molecule type" value="Genomic_DNA"/>
</dbReference>
<feature type="domain" description="Glycosyltransferase 2-like" evidence="1">
    <location>
        <begin position="4"/>
        <end position="129"/>
    </location>
</feature>
<accession>R9PTP0</accession>
<proteinExistence type="predicted"/>
<dbReference type="InterPro" id="IPR029044">
    <property type="entry name" value="Nucleotide-diphossugar_trans"/>
</dbReference>
<sequence length="248" mass="27796">MKISIITATFNSESTILESIKSLESQTYSEIEYIVIDGASSDNTVSIVNQNASRLSQIVSEPDAGIYDALNKGLALATGDAVGFLHSDDVFASDDAIRKLVDLFYTSKADAVYADLHYVAKHDVTKTVRFWKSGEFDISKLKTGWMPPHPTFFMKTRLYREYGSFDLNFKIAADYDSILRYLWVHKVKMAYLPEVVTLMRVGGASNQSIKNLLLKTKEDYMALKKNNLGCVKALVGKNLSKIPQFFTD</sequence>
<dbReference type="STRING" id="1331007.AALB_2836"/>
<name>R9PTP0_AGAAL</name>
<dbReference type="SUPFAM" id="SSF53448">
    <property type="entry name" value="Nucleotide-diphospho-sugar transferases"/>
    <property type="match status" value="1"/>
</dbReference>
<protein>
    <submittedName>
        <fullName evidence="2">Colanic acid biosynthesis glycosyl transferase WcaE</fullName>
    </submittedName>
</protein>